<reference evidence="2 3" key="1">
    <citation type="journal article" date="2016" name="Nat. Commun.">
        <title>Thousands of microbial genomes shed light on interconnected biogeochemical processes in an aquifer system.</title>
        <authorList>
            <person name="Anantharaman K."/>
            <person name="Brown C.T."/>
            <person name="Hug L.A."/>
            <person name="Sharon I."/>
            <person name="Castelle C.J."/>
            <person name="Probst A.J."/>
            <person name="Thomas B.C."/>
            <person name="Singh A."/>
            <person name="Wilkins M.J."/>
            <person name="Karaoz U."/>
            <person name="Brodie E.L."/>
            <person name="Williams K.H."/>
            <person name="Hubbard S.S."/>
            <person name="Banfield J.F."/>
        </authorList>
    </citation>
    <scope>NUCLEOTIDE SEQUENCE [LARGE SCALE GENOMIC DNA]</scope>
</reference>
<dbReference type="EMBL" id="MHUZ01000005">
    <property type="protein sequence ID" value="OHA86285.1"/>
    <property type="molecule type" value="Genomic_DNA"/>
</dbReference>
<dbReference type="Proteomes" id="UP000178168">
    <property type="component" value="Unassembled WGS sequence"/>
</dbReference>
<protein>
    <submittedName>
        <fullName evidence="2">Uncharacterized protein</fullName>
    </submittedName>
</protein>
<proteinExistence type="inferred from homology"/>
<gene>
    <name evidence="2" type="ORF">A2591_01850</name>
</gene>
<dbReference type="STRING" id="1802730.A2591_01850"/>
<accession>A0A1G2SMI9</accession>
<dbReference type="InterPro" id="IPR036591">
    <property type="entry name" value="YggU-like_sf"/>
</dbReference>
<dbReference type="NCBIfam" id="TIGR00251">
    <property type="entry name" value="DUF167 family protein"/>
    <property type="match status" value="1"/>
</dbReference>
<comment type="similarity">
    <text evidence="1">Belongs to the UPF0235 family.</text>
</comment>
<dbReference type="Pfam" id="PF02594">
    <property type="entry name" value="DUF167"/>
    <property type="match status" value="1"/>
</dbReference>
<dbReference type="SUPFAM" id="SSF69786">
    <property type="entry name" value="YggU-like"/>
    <property type="match status" value="1"/>
</dbReference>
<evidence type="ECO:0000313" key="3">
    <source>
        <dbReference type="Proteomes" id="UP000178168"/>
    </source>
</evidence>
<comment type="caution">
    <text evidence="2">The sequence shown here is derived from an EMBL/GenBank/DDBJ whole genome shotgun (WGS) entry which is preliminary data.</text>
</comment>
<evidence type="ECO:0000313" key="2">
    <source>
        <dbReference type="EMBL" id="OHA86285.1"/>
    </source>
</evidence>
<dbReference type="AlphaFoldDB" id="A0A1G2SMI9"/>
<evidence type="ECO:0000256" key="1">
    <source>
        <dbReference type="ARBA" id="ARBA00010364"/>
    </source>
</evidence>
<dbReference type="Gene3D" id="3.30.1200.10">
    <property type="entry name" value="YggU-like"/>
    <property type="match status" value="1"/>
</dbReference>
<organism evidence="2 3">
    <name type="scientific">Candidatus Yonathbacteria bacterium RIFOXYD1_FULL_52_36</name>
    <dbReference type="NCBI Taxonomy" id="1802730"/>
    <lineage>
        <taxon>Bacteria</taxon>
        <taxon>Candidatus Yonathiibacteriota</taxon>
    </lineage>
</organism>
<dbReference type="SMART" id="SM01152">
    <property type="entry name" value="DUF167"/>
    <property type="match status" value="1"/>
</dbReference>
<dbReference type="InterPro" id="IPR003746">
    <property type="entry name" value="DUF167"/>
</dbReference>
<name>A0A1G2SMI9_9BACT</name>
<sequence length="83" mass="9385">MYIRVRVTPGVKKEFFREAGEQRFEAAVSEPAEGNRANRRILELVAEHYHISVKQIRIINGHHSPAKMLSIDDTAASGTKPKE</sequence>